<dbReference type="InterPro" id="IPR029044">
    <property type="entry name" value="Nucleotide-diphossugar_trans"/>
</dbReference>
<evidence type="ECO:0000256" key="3">
    <source>
        <dbReference type="ARBA" id="ARBA00022676"/>
    </source>
</evidence>
<dbReference type="Gene3D" id="3.90.550.10">
    <property type="entry name" value="Spore Coat Polysaccharide Biosynthesis Protein SpsA, Chain A"/>
    <property type="match status" value="1"/>
</dbReference>
<organism evidence="6 7">
    <name type="scientific">Mycolicibacterium grossiae</name>
    <dbReference type="NCBI Taxonomy" id="1552759"/>
    <lineage>
        <taxon>Bacteria</taxon>
        <taxon>Bacillati</taxon>
        <taxon>Actinomycetota</taxon>
        <taxon>Actinomycetes</taxon>
        <taxon>Mycobacteriales</taxon>
        <taxon>Mycobacteriaceae</taxon>
        <taxon>Mycolicibacterium</taxon>
    </lineage>
</organism>
<evidence type="ECO:0008006" key="8">
    <source>
        <dbReference type="Google" id="ProtNLM"/>
    </source>
</evidence>
<evidence type="ECO:0000313" key="6">
    <source>
        <dbReference type="EMBL" id="OFJ52632.1"/>
    </source>
</evidence>
<dbReference type="PANTHER" id="PTHR43179:SF12">
    <property type="entry name" value="GALACTOFURANOSYLTRANSFERASE GLFT2"/>
    <property type="match status" value="1"/>
</dbReference>
<comment type="similarity">
    <text evidence="2">Belongs to the glycosyltransferase 2 family.</text>
</comment>
<dbReference type="AlphaFoldDB" id="A0A1E8Q252"/>
<dbReference type="OrthoDB" id="9771846at2"/>
<dbReference type="PANTHER" id="PTHR43179">
    <property type="entry name" value="RHAMNOSYLTRANSFERASE WBBL"/>
    <property type="match status" value="1"/>
</dbReference>
<gene>
    <name evidence="6" type="ORF">BEL07_16785</name>
</gene>
<keyword evidence="3" id="KW-0328">Glycosyltransferase</keyword>
<evidence type="ECO:0000256" key="5">
    <source>
        <dbReference type="ARBA" id="ARBA00023316"/>
    </source>
</evidence>
<evidence type="ECO:0000256" key="2">
    <source>
        <dbReference type="ARBA" id="ARBA00006739"/>
    </source>
</evidence>
<comment type="pathway">
    <text evidence="1">Cell wall biogenesis; cell wall polysaccharide biosynthesis.</text>
</comment>
<evidence type="ECO:0000256" key="1">
    <source>
        <dbReference type="ARBA" id="ARBA00004776"/>
    </source>
</evidence>
<dbReference type="RefSeq" id="WP_070354258.1">
    <property type="nucleotide sequence ID" value="NZ_CP043474.1"/>
</dbReference>
<keyword evidence="5" id="KW-0961">Cell wall biogenesis/degradation</keyword>
<proteinExistence type="inferred from homology"/>
<sequence length="409" mass="44432">MDSTPWAVLVVAYRSADLLETCLTSVERYLPDAEVHVWDNSGPGHDAVRGLARRMPAVHWYLGGDNIGFAAAVNALASQVPGRDLLLLNPDAELLGPLTGTRTALLDPRVAAAAPMTSEPPLDSSRAHRPWDVAHRRRTLVNSLGEMAIAAERTRGTPLSNLYRHRPDDVDGYLTGACLAIRRDAWDSLGPFDEEFFLYGEEADWQGRAIAAGRRVRLVDEIGIRHSARGTVAGDTAASQRSWDLVTASFALQLERRRGHLVAEVFLAGCHVIAAVKALLGRRRGHGAPSDVVLTVDDARSPSTAAVVALAGRLADGGRAVTVVSMERLGTLPRDLPPSVRLLRRPWWWARTWPGDRTAVLVTGTSRREARFARLYRVGRRAAAAHADGGVDGVLRALHDVDARDLEAI</sequence>
<dbReference type="GO" id="GO:0071555">
    <property type="term" value="P:cell wall organization"/>
    <property type="evidence" value="ECO:0007669"/>
    <property type="project" value="UniProtKB-KW"/>
</dbReference>
<comment type="caution">
    <text evidence="6">The sequence shown here is derived from an EMBL/GenBank/DDBJ whole genome shotgun (WGS) entry which is preliminary data.</text>
</comment>
<dbReference type="SUPFAM" id="SSF53448">
    <property type="entry name" value="Nucleotide-diphospho-sugar transferases"/>
    <property type="match status" value="1"/>
</dbReference>
<keyword evidence="7" id="KW-1185">Reference proteome</keyword>
<dbReference type="EMBL" id="MCHX01000037">
    <property type="protein sequence ID" value="OFJ52632.1"/>
    <property type="molecule type" value="Genomic_DNA"/>
</dbReference>
<evidence type="ECO:0000313" key="7">
    <source>
        <dbReference type="Proteomes" id="UP000178953"/>
    </source>
</evidence>
<keyword evidence="4" id="KW-0808">Transferase</keyword>
<accession>A0A1E8Q252</accession>
<evidence type="ECO:0000256" key="4">
    <source>
        <dbReference type="ARBA" id="ARBA00022679"/>
    </source>
</evidence>
<protein>
    <recommendedName>
        <fullName evidence="8">Glycosyl transferase family 2</fullName>
    </recommendedName>
</protein>
<reference evidence="6 7" key="1">
    <citation type="submission" date="2016-09" db="EMBL/GenBank/DDBJ databases">
        <title>genome sequence of Mycobacterium sp. 739 SCH.</title>
        <authorList>
            <person name="Greninger A.L."/>
            <person name="Qin X."/>
            <person name="Jerome K."/>
            <person name="Vora S."/>
            <person name="Quinn K."/>
        </authorList>
    </citation>
    <scope>NUCLEOTIDE SEQUENCE [LARGE SCALE GENOMIC DNA]</scope>
    <source>
        <strain evidence="6 7">SCH</strain>
    </source>
</reference>
<dbReference type="GO" id="GO:0016757">
    <property type="term" value="F:glycosyltransferase activity"/>
    <property type="evidence" value="ECO:0007669"/>
    <property type="project" value="UniProtKB-KW"/>
</dbReference>
<dbReference type="Proteomes" id="UP000178953">
    <property type="component" value="Unassembled WGS sequence"/>
</dbReference>
<name>A0A1E8Q252_9MYCO</name>